<reference evidence="9 10" key="1">
    <citation type="submission" date="2018-03" db="EMBL/GenBank/DDBJ databases">
        <title>Draft Genome Sequences of the Obligatory Marine Myxobacteria Enhygromyxa salina SWB007.</title>
        <authorList>
            <person name="Poehlein A."/>
            <person name="Moghaddam J.A."/>
            <person name="Harms H."/>
            <person name="Alanjari M."/>
            <person name="Koenig G.M."/>
            <person name="Daniel R."/>
            <person name="Schaeberle T.F."/>
        </authorList>
    </citation>
    <scope>NUCLEOTIDE SEQUENCE [LARGE SCALE GENOMIC DNA]</scope>
    <source>
        <strain evidence="9 10">SWB007</strain>
    </source>
</reference>
<dbReference type="GO" id="GO:0015833">
    <property type="term" value="P:peptide transport"/>
    <property type="evidence" value="ECO:0007669"/>
    <property type="project" value="UniProtKB-KW"/>
</dbReference>
<dbReference type="GO" id="GO:1904680">
    <property type="term" value="F:peptide transmembrane transporter activity"/>
    <property type="evidence" value="ECO:0007669"/>
    <property type="project" value="InterPro"/>
</dbReference>
<feature type="transmembrane region" description="Helical" evidence="8">
    <location>
        <begin position="63"/>
        <end position="84"/>
    </location>
</feature>
<dbReference type="InterPro" id="IPR036259">
    <property type="entry name" value="MFS_trans_sf"/>
</dbReference>
<dbReference type="GO" id="GO:0005886">
    <property type="term" value="C:plasma membrane"/>
    <property type="evidence" value="ECO:0007669"/>
    <property type="project" value="UniProtKB-SubCell"/>
</dbReference>
<dbReference type="NCBIfam" id="TIGR00924">
    <property type="entry name" value="yjdL_sub1_fam"/>
    <property type="match status" value="1"/>
</dbReference>
<feature type="transmembrane region" description="Helical" evidence="8">
    <location>
        <begin position="117"/>
        <end position="142"/>
    </location>
</feature>
<dbReference type="PANTHER" id="PTHR23517:SF15">
    <property type="entry name" value="PROTON-DEPENDENT OLIGOPEPTIDE FAMILY TRANSPORT PROTEIN"/>
    <property type="match status" value="1"/>
</dbReference>
<keyword evidence="7 8" id="KW-0472">Membrane</keyword>
<dbReference type="Gene3D" id="1.20.1250.20">
    <property type="entry name" value="MFS general substrate transporter like domains"/>
    <property type="match status" value="1"/>
</dbReference>
<dbReference type="PANTHER" id="PTHR23517">
    <property type="entry name" value="RESISTANCE PROTEIN MDTM, PUTATIVE-RELATED-RELATED"/>
    <property type="match status" value="1"/>
</dbReference>
<feature type="transmembrane region" description="Helical" evidence="8">
    <location>
        <begin position="154"/>
        <end position="176"/>
    </location>
</feature>
<comment type="subcellular location">
    <subcellularLocation>
        <location evidence="1">Cell membrane</location>
        <topology evidence="1">Multi-pass membrane protein</topology>
    </subcellularLocation>
</comment>
<evidence type="ECO:0000313" key="9">
    <source>
        <dbReference type="EMBL" id="PRQ08526.1"/>
    </source>
</evidence>
<feature type="transmembrane region" description="Helical" evidence="8">
    <location>
        <begin position="229"/>
        <end position="248"/>
    </location>
</feature>
<dbReference type="Proteomes" id="UP000238823">
    <property type="component" value="Unassembled WGS sequence"/>
</dbReference>
<dbReference type="InterPro" id="IPR005279">
    <property type="entry name" value="Dipep/tripep_permease"/>
</dbReference>
<dbReference type="RefSeq" id="WP_106088837.1">
    <property type="nucleotide sequence ID" value="NZ_PVNL01000041.1"/>
</dbReference>
<gene>
    <name evidence="9" type="primary">dtpB_1</name>
    <name evidence="9" type="ORF">ENSA7_18120</name>
</gene>
<evidence type="ECO:0000256" key="3">
    <source>
        <dbReference type="ARBA" id="ARBA00022475"/>
    </source>
</evidence>
<evidence type="ECO:0000256" key="5">
    <source>
        <dbReference type="ARBA" id="ARBA00022856"/>
    </source>
</evidence>
<protein>
    <submittedName>
        <fullName evidence="9">Dipeptide and tripeptide permease B</fullName>
    </submittedName>
</protein>
<evidence type="ECO:0000256" key="1">
    <source>
        <dbReference type="ARBA" id="ARBA00004651"/>
    </source>
</evidence>
<sequence>MTSEPSAVDPRLAALRDFKGRYPRQLWWLFLSEMWERFCFYGMRGVLTVFMIQQLALTKADANLQYGAIQAFVYAMTFVGGFFADKILGFRKSITWGGLLMIVGSFTVAAAPRELFYIGTSISIVGTGFFKPNISGIVGLLYNDGDPRRDAGFGLFYSGINVGAALGGFLCVYLGKAYGWEWAFISAGLAMTAGVLIFGLTAKSLGPLGFSPLVPEGAVASPSARNKILAVYLGSLLSVPLILLLVSNSEYTDYFMYTVGPAALLYFLYDMRGCTRVEVEKLMAALVFIVFSVFFWAFFEQSGGSLAIVAEYHVQSTEVLGARVDAIEVNNTANSIFVIVLSPLLGLLWLWMKKTEPNTVVKFGLGFFFLGGGFYLFHSLIYYADSDGISSLALFSLAWLVTTVGELCLSPIGLSAMTRLSPKRMFGIIMGLWFLASAYGQYLAGLLGAGMASVSDDAPAIERLQGYTNGYQQLTLYAMICGAVLIAISPFVRKLMHDEK</sequence>
<dbReference type="AlphaFoldDB" id="A0A2S9YTV9"/>
<evidence type="ECO:0000256" key="4">
    <source>
        <dbReference type="ARBA" id="ARBA00022692"/>
    </source>
</evidence>
<feature type="transmembrane region" description="Helical" evidence="8">
    <location>
        <begin position="182"/>
        <end position="202"/>
    </location>
</feature>
<evidence type="ECO:0000256" key="6">
    <source>
        <dbReference type="ARBA" id="ARBA00022989"/>
    </source>
</evidence>
<keyword evidence="5" id="KW-0571">Peptide transport</keyword>
<dbReference type="EMBL" id="PVNL01000041">
    <property type="protein sequence ID" value="PRQ08526.1"/>
    <property type="molecule type" value="Genomic_DNA"/>
</dbReference>
<dbReference type="InterPro" id="IPR000109">
    <property type="entry name" value="POT_fam"/>
</dbReference>
<keyword evidence="5" id="KW-0653">Protein transport</keyword>
<keyword evidence="6 8" id="KW-1133">Transmembrane helix</keyword>
<evidence type="ECO:0000313" key="10">
    <source>
        <dbReference type="Proteomes" id="UP000238823"/>
    </source>
</evidence>
<dbReference type="InterPro" id="IPR050171">
    <property type="entry name" value="MFS_Transporters"/>
</dbReference>
<keyword evidence="4 8" id="KW-0812">Transmembrane</keyword>
<feature type="transmembrane region" description="Helical" evidence="8">
    <location>
        <begin position="363"/>
        <end position="383"/>
    </location>
</feature>
<dbReference type="Pfam" id="PF00854">
    <property type="entry name" value="PTR2"/>
    <property type="match status" value="1"/>
</dbReference>
<feature type="transmembrane region" description="Helical" evidence="8">
    <location>
        <begin position="474"/>
        <end position="492"/>
    </location>
</feature>
<feature type="transmembrane region" description="Helical" evidence="8">
    <location>
        <begin position="282"/>
        <end position="299"/>
    </location>
</feature>
<evidence type="ECO:0000256" key="8">
    <source>
        <dbReference type="SAM" id="Phobius"/>
    </source>
</evidence>
<evidence type="ECO:0000256" key="7">
    <source>
        <dbReference type="ARBA" id="ARBA00023136"/>
    </source>
</evidence>
<dbReference type="CDD" id="cd17346">
    <property type="entry name" value="MFS_DtpA_like"/>
    <property type="match status" value="1"/>
</dbReference>
<dbReference type="SUPFAM" id="SSF103473">
    <property type="entry name" value="MFS general substrate transporter"/>
    <property type="match status" value="1"/>
</dbReference>
<feature type="transmembrane region" description="Helical" evidence="8">
    <location>
        <begin position="38"/>
        <end position="57"/>
    </location>
</feature>
<comment type="caution">
    <text evidence="9">The sequence shown here is derived from an EMBL/GenBank/DDBJ whole genome shotgun (WGS) entry which is preliminary data.</text>
</comment>
<name>A0A2S9YTV9_9BACT</name>
<accession>A0A2S9YTV9</accession>
<evidence type="ECO:0000256" key="2">
    <source>
        <dbReference type="ARBA" id="ARBA00022448"/>
    </source>
</evidence>
<feature type="transmembrane region" description="Helical" evidence="8">
    <location>
        <begin position="426"/>
        <end position="454"/>
    </location>
</feature>
<proteinExistence type="predicted"/>
<feature type="transmembrane region" description="Helical" evidence="8">
    <location>
        <begin position="93"/>
        <end position="111"/>
    </location>
</feature>
<dbReference type="OrthoDB" id="5351355at2"/>
<feature type="transmembrane region" description="Helical" evidence="8">
    <location>
        <begin position="389"/>
        <end position="414"/>
    </location>
</feature>
<keyword evidence="3" id="KW-1003">Cell membrane</keyword>
<keyword evidence="2" id="KW-0813">Transport</keyword>
<organism evidence="9 10">
    <name type="scientific">Enhygromyxa salina</name>
    <dbReference type="NCBI Taxonomy" id="215803"/>
    <lineage>
        <taxon>Bacteria</taxon>
        <taxon>Pseudomonadati</taxon>
        <taxon>Myxococcota</taxon>
        <taxon>Polyangia</taxon>
        <taxon>Nannocystales</taxon>
        <taxon>Nannocystaceae</taxon>
        <taxon>Enhygromyxa</taxon>
    </lineage>
</organism>
<feature type="transmembrane region" description="Helical" evidence="8">
    <location>
        <begin position="333"/>
        <end position="351"/>
    </location>
</feature>